<keyword evidence="5" id="KW-0862">Zinc</keyword>
<dbReference type="InterPro" id="IPR013087">
    <property type="entry name" value="Znf_C2H2_type"/>
</dbReference>
<evidence type="ECO:0000256" key="1">
    <source>
        <dbReference type="ARBA" id="ARBA00004123"/>
    </source>
</evidence>
<dbReference type="SUPFAM" id="SSF57667">
    <property type="entry name" value="beta-beta-alpha zinc fingers"/>
    <property type="match status" value="4"/>
</dbReference>
<feature type="region of interest" description="Disordered" evidence="8">
    <location>
        <begin position="355"/>
        <end position="376"/>
    </location>
</feature>
<reference evidence="10 11" key="1">
    <citation type="journal article" date="2018" name="Gigascience">
        <title>Genomes of trombidid mites reveal novel predicted allergens and laterally-transferred genes associated with secondary metabolism.</title>
        <authorList>
            <person name="Dong X."/>
            <person name="Chaisiri K."/>
            <person name="Xia D."/>
            <person name="Armstrong S.D."/>
            <person name="Fang Y."/>
            <person name="Donnelly M.J."/>
            <person name="Kadowaki T."/>
            <person name="McGarry J.W."/>
            <person name="Darby A.C."/>
            <person name="Makepeace B.L."/>
        </authorList>
    </citation>
    <scope>NUCLEOTIDE SEQUENCE [LARGE SCALE GENOMIC DNA]</scope>
    <source>
        <strain evidence="10">UoL-UT</strain>
    </source>
</reference>
<protein>
    <submittedName>
        <fullName evidence="10">Zinc finger protein 25-like protein</fullName>
    </submittedName>
</protein>
<keyword evidence="11" id="KW-1185">Reference proteome</keyword>
<feature type="compositionally biased region" description="Basic residues" evidence="8">
    <location>
        <begin position="127"/>
        <end position="137"/>
    </location>
</feature>
<dbReference type="FunFam" id="3.30.160.60:FF:000145">
    <property type="entry name" value="Zinc finger protein 574"/>
    <property type="match status" value="1"/>
</dbReference>
<evidence type="ECO:0000313" key="11">
    <source>
        <dbReference type="Proteomes" id="UP000288716"/>
    </source>
</evidence>
<dbReference type="FunFam" id="3.30.160.60:FF:000100">
    <property type="entry name" value="Zinc finger 45-like"/>
    <property type="match status" value="1"/>
</dbReference>
<feature type="compositionally biased region" description="Basic and acidic residues" evidence="8">
    <location>
        <begin position="138"/>
        <end position="152"/>
    </location>
</feature>
<dbReference type="STRING" id="299467.A0A443SUK5"/>
<name>A0A443SUK5_9ACAR</name>
<evidence type="ECO:0000256" key="3">
    <source>
        <dbReference type="ARBA" id="ARBA00022737"/>
    </source>
</evidence>
<evidence type="ECO:0000256" key="7">
    <source>
        <dbReference type="PROSITE-ProRule" id="PRU00042"/>
    </source>
</evidence>
<feature type="domain" description="C2H2-type" evidence="9">
    <location>
        <begin position="214"/>
        <end position="241"/>
    </location>
</feature>
<dbReference type="PROSITE" id="PS50157">
    <property type="entry name" value="ZINC_FINGER_C2H2_2"/>
    <property type="match status" value="5"/>
</dbReference>
<evidence type="ECO:0000259" key="9">
    <source>
        <dbReference type="PROSITE" id="PS50157"/>
    </source>
</evidence>
<comment type="caution">
    <text evidence="10">The sequence shown here is derived from an EMBL/GenBank/DDBJ whole genome shotgun (WGS) entry which is preliminary data.</text>
</comment>
<dbReference type="OrthoDB" id="6495365at2759"/>
<evidence type="ECO:0000256" key="2">
    <source>
        <dbReference type="ARBA" id="ARBA00022723"/>
    </source>
</evidence>
<feature type="compositionally biased region" description="Basic residues" evidence="8">
    <location>
        <begin position="1"/>
        <end position="10"/>
    </location>
</feature>
<dbReference type="EMBL" id="NCKV01000244">
    <property type="protein sequence ID" value="RWS31192.1"/>
    <property type="molecule type" value="Genomic_DNA"/>
</dbReference>
<organism evidence="10 11">
    <name type="scientific">Leptotrombidium deliense</name>
    <dbReference type="NCBI Taxonomy" id="299467"/>
    <lineage>
        <taxon>Eukaryota</taxon>
        <taxon>Metazoa</taxon>
        <taxon>Ecdysozoa</taxon>
        <taxon>Arthropoda</taxon>
        <taxon>Chelicerata</taxon>
        <taxon>Arachnida</taxon>
        <taxon>Acari</taxon>
        <taxon>Acariformes</taxon>
        <taxon>Trombidiformes</taxon>
        <taxon>Prostigmata</taxon>
        <taxon>Anystina</taxon>
        <taxon>Parasitengona</taxon>
        <taxon>Trombiculoidea</taxon>
        <taxon>Trombiculidae</taxon>
        <taxon>Leptotrombidium</taxon>
    </lineage>
</organism>
<keyword evidence="3" id="KW-0677">Repeat</keyword>
<dbReference type="AlphaFoldDB" id="A0A443SUK5"/>
<sequence>MAPKRRKGKNTKNVVSAPKQRKNASKPVLQTVEPLNTVELFEGIDEKCKVDTLFPLETIETEVITVEELHPVTTEIRAKDTEKNYRDDESRVDDNEQTEKSISEEQFDGENEKYAIKSKPETGAKKAANRKKTKRCAKSHESSHTDGDESRKPLPCGDCGLEFADMHSLVVHEVTAHEDKGFRCHVCDKVFTRKYHLDRHLMLTPCSGQPPPAHPCEVCGKVYTRKDNLREHLRVHAGEVTRKKKFKKARLQMHTRYVHEKDRPFECVQCSKKFTRKEDLNRHFVLHTGEKPHQCPTCFKRFAIKPSLKLHLLTHTKEEPRSCHECGRAFIRKDCLLRHMRKRHRDLLDKISLDDKDEEEEEDDSSTSPISITTTSSNGSKILSEHKLCESIKELLSLLVDESTLKSFGWPETPVDQLLESVIKRCGHTPVKQEDFAYYDRLRENSKLLFTVVIDDNAVKTLLNNQTVDEVILHVLRLAKS</sequence>
<evidence type="ECO:0000256" key="4">
    <source>
        <dbReference type="ARBA" id="ARBA00022771"/>
    </source>
</evidence>
<feature type="compositionally biased region" description="Acidic residues" evidence="8">
    <location>
        <begin position="355"/>
        <end position="365"/>
    </location>
</feature>
<keyword evidence="4 7" id="KW-0863">Zinc-finger</keyword>
<feature type="compositionally biased region" description="Basic and acidic residues" evidence="8">
    <location>
        <begin position="80"/>
        <end position="103"/>
    </location>
</feature>
<dbReference type="SMART" id="SM00355">
    <property type="entry name" value="ZnF_C2H2"/>
    <property type="match status" value="6"/>
</dbReference>
<evidence type="ECO:0000256" key="6">
    <source>
        <dbReference type="ARBA" id="ARBA00023242"/>
    </source>
</evidence>
<accession>A0A443SUK5</accession>
<evidence type="ECO:0000256" key="8">
    <source>
        <dbReference type="SAM" id="MobiDB-lite"/>
    </source>
</evidence>
<keyword evidence="2" id="KW-0479">Metal-binding</keyword>
<evidence type="ECO:0000256" key="5">
    <source>
        <dbReference type="ARBA" id="ARBA00022833"/>
    </source>
</evidence>
<feature type="domain" description="C2H2-type" evidence="9">
    <location>
        <begin position="265"/>
        <end position="292"/>
    </location>
</feature>
<feature type="region of interest" description="Disordered" evidence="8">
    <location>
        <begin position="80"/>
        <end position="152"/>
    </location>
</feature>
<dbReference type="Gene3D" id="3.30.160.60">
    <property type="entry name" value="Classic Zinc Finger"/>
    <property type="match status" value="5"/>
</dbReference>
<dbReference type="GO" id="GO:0005634">
    <property type="term" value="C:nucleus"/>
    <property type="evidence" value="ECO:0007669"/>
    <property type="project" value="UniProtKB-SubCell"/>
</dbReference>
<comment type="subcellular location">
    <subcellularLocation>
        <location evidence="1">Nucleus</location>
    </subcellularLocation>
</comment>
<dbReference type="PANTHER" id="PTHR23235">
    <property type="entry name" value="KRUEPPEL-LIKE TRANSCRIPTION FACTOR"/>
    <property type="match status" value="1"/>
</dbReference>
<dbReference type="GO" id="GO:0008270">
    <property type="term" value="F:zinc ion binding"/>
    <property type="evidence" value="ECO:0007669"/>
    <property type="project" value="UniProtKB-KW"/>
</dbReference>
<feature type="compositionally biased region" description="Basic and acidic residues" evidence="8">
    <location>
        <begin position="110"/>
        <end position="124"/>
    </location>
</feature>
<feature type="domain" description="C2H2-type" evidence="9">
    <location>
        <begin position="321"/>
        <end position="344"/>
    </location>
</feature>
<dbReference type="VEuPathDB" id="VectorBase:LDEU000853"/>
<proteinExistence type="predicted"/>
<dbReference type="Pfam" id="PF00096">
    <property type="entry name" value="zf-C2H2"/>
    <property type="match status" value="4"/>
</dbReference>
<feature type="domain" description="C2H2-type" evidence="9">
    <location>
        <begin position="293"/>
        <end position="320"/>
    </location>
</feature>
<evidence type="ECO:0000313" key="10">
    <source>
        <dbReference type="EMBL" id="RWS31192.1"/>
    </source>
</evidence>
<dbReference type="InterPro" id="IPR036236">
    <property type="entry name" value="Znf_C2H2_sf"/>
</dbReference>
<dbReference type="FunFam" id="3.30.160.60:FF:001498">
    <property type="entry name" value="Zinc finger protein 404"/>
    <property type="match status" value="1"/>
</dbReference>
<keyword evidence="6" id="KW-0539">Nucleus</keyword>
<gene>
    <name evidence="10" type="ORF">B4U80_06575</name>
</gene>
<dbReference type="PROSITE" id="PS00028">
    <property type="entry name" value="ZINC_FINGER_C2H2_1"/>
    <property type="match status" value="4"/>
</dbReference>
<feature type="compositionally biased region" description="Low complexity" evidence="8">
    <location>
        <begin position="366"/>
        <end position="376"/>
    </location>
</feature>
<feature type="region of interest" description="Disordered" evidence="8">
    <location>
        <begin position="1"/>
        <end position="27"/>
    </location>
</feature>
<dbReference type="Proteomes" id="UP000288716">
    <property type="component" value="Unassembled WGS sequence"/>
</dbReference>
<feature type="domain" description="C2H2-type" evidence="9">
    <location>
        <begin position="182"/>
        <end position="211"/>
    </location>
</feature>